<sequence>MIWSVSCDFLDVVPDERTTDTDTYAGRNNGIEYLYSCYAYLPNPANTPGGLDLLTGDEVITAFEHETFAAFPKGNYSASSPVISYWNTFFQGIRQCYMFMERIDKFPDTSDAEKNDYRAQAKFLVAYYHFLLSRAYGPILLIKETPSTDILASEYPTRVPYDECVAWICNQLDEAAQGLPTKRDIKSQYGLATSIMLSR</sequence>
<protein>
    <recommendedName>
        <fullName evidence="1">SusD-like N-terminal domain-containing protein</fullName>
    </recommendedName>
</protein>
<dbReference type="Pfam" id="PF14322">
    <property type="entry name" value="SusD-like_3"/>
    <property type="match status" value="1"/>
</dbReference>
<dbReference type="AlphaFoldDB" id="W4P664"/>
<dbReference type="EMBL" id="BAIQ01000013">
    <property type="protein sequence ID" value="GAE15215.1"/>
    <property type="molecule type" value="Genomic_DNA"/>
</dbReference>
<dbReference type="InterPro" id="IPR033985">
    <property type="entry name" value="SusD-like_N"/>
</dbReference>
<organism evidence="2 3">
    <name type="scientific">Bacteroides pyogenes JCM 6292</name>
    <dbReference type="NCBI Taxonomy" id="1235809"/>
    <lineage>
        <taxon>Bacteria</taxon>
        <taxon>Pseudomonadati</taxon>
        <taxon>Bacteroidota</taxon>
        <taxon>Bacteroidia</taxon>
        <taxon>Bacteroidales</taxon>
        <taxon>Bacteroidaceae</taxon>
        <taxon>Bacteroides</taxon>
    </lineage>
</organism>
<dbReference type="Proteomes" id="UP000018861">
    <property type="component" value="Unassembled WGS sequence"/>
</dbReference>
<dbReference type="Gene3D" id="1.25.40.390">
    <property type="match status" value="1"/>
</dbReference>
<feature type="domain" description="SusD-like N-terminal" evidence="1">
    <location>
        <begin position="74"/>
        <end position="183"/>
    </location>
</feature>
<proteinExistence type="predicted"/>
<evidence type="ECO:0000259" key="1">
    <source>
        <dbReference type="Pfam" id="PF14322"/>
    </source>
</evidence>
<evidence type="ECO:0000313" key="2">
    <source>
        <dbReference type="EMBL" id="GAE15215.1"/>
    </source>
</evidence>
<gene>
    <name evidence="2" type="ORF">JCM6292_1461</name>
</gene>
<accession>W4P664</accession>
<evidence type="ECO:0000313" key="3">
    <source>
        <dbReference type="Proteomes" id="UP000018861"/>
    </source>
</evidence>
<name>W4P664_9BACE</name>
<dbReference type="SUPFAM" id="SSF48452">
    <property type="entry name" value="TPR-like"/>
    <property type="match status" value="1"/>
</dbReference>
<reference evidence="2 3" key="1">
    <citation type="journal article" date="2014" name="Genome Announc.">
        <title>Draft Genome Sequences of Three Strains of Bacteroides pyogenes Isolated from a Cat and Swine.</title>
        <authorList>
            <person name="Sakamoto M."/>
            <person name="Oshima K."/>
            <person name="Suda W."/>
            <person name="Kitamura K."/>
            <person name="Iida T."/>
            <person name="Hattori M."/>
            <person name="Ohkuma M."/>
        </authorList>
    </citation>
    <scope>NUCLEOTIDE SEQUENCE [LARGE SCALE GENOMIC DNA]</scope>
    <source>
        <strain evidence="2 3">JCM 6292</strain>
    </source>
</reference>
<comment type="caution">
    <text evidence="2">The sequence shown here is derived from an EMBL/GenBank/DDBJ whole genome shotgun (WGS) entry which is preliminary data.</text>
</comment>
<dbReference type="InterPro" id="IPR011990">
    <property type="entry name" value="TPR-like_helical_dom_sf"/>
</dbReference>